<comment type="caution">
    <text evidence="1">The sequence shown here is derived from an EMBL/GenBank/DDBJ whole genome shotgun (WGS) entry which is preliminary data.</text>
</comment>
<sequence length="257" mass="29086">MADATALQALTAAVHNQSAQLSSELSTMRAAIDTYQNRAAAMETSIGVLSEAQTKTYEDMQSMITNISTSWETRFHGLEQRIEENRTHHEYSDEQMEDPEKFSRVQAMIDGKAVKQKIAETEPTLGTELSAKFHKVSMSYSIHCENDQHAKNLRVWAARLRQRTLSRLWPHVLSKLQIIGKWTPDSNKLGVNGARGEFCIIDTSMDDHWVLFQTIEESDNQYSIQPHIDNLQEWGISIDDANKLIQVATDTSSDGFI</sequence>
<evidence type="ECO:0000313" key="1">
    <source>
        <dbReference type="EMBL" id="CAK0902358.1"/>
    </source>
</evidence>
<dbReference type="EMBL" id="CAUYUJ010021059">
    <property type="protein sequence ID" value="CAK0902358.1"/>
    <property type="molecule type" value="Genomic_DNA"/>
</dbReference>
<name>A0ABN9XUN0_9DINO</name>
<accession>A0ABN9XUN0</accession>
<organism evidence="1 2">
    <name type="scientific">Prorocentrum cordatum</name>
    <dbReference type="NCBI Taxonomy" id="2364126"/>
    <lineage>
        <taxon>Eukaryota</taxon>
        <taxon>Sar</taxon>
        <taxon>Alveolata</taxon>
        <taxon>Dinophyceae</taxon>
        <taxon>Prorocentrales</taxon>
        <taxon>Prorocentraceae</taxon>
        <taxon>Prorocentrum</taxon>
    </lineage>
</organism>
<dbReference type="Proteomes" id="UP001189429">
    <property type="component" value="Unassembled WGS sequence"/>
</dbReference>
<gene>
    <name evidence="1" type="ORF">PCOR1329_LOCUS78995</name>
</gene>
<evidence type="ECO:0000313" key="2">
    <source>
        <dbReference type="Proteomes" id="UP001189429"/>
    </source>
</evidence>
<reference evidence="1" key="1">
    <citation type="submission" date="2023-10" db="EMBL/GenBank/DDBJ databases">
        <authorList>
            <person name="Chen Y."/>
            <person name="Shah S."/>
            <person name="Dougan E. K."/>
            <person name="Thang M."/>
            <person name="Chan C."/>
        </authorList>
    </citation>
    <scope>NUCLEOTIDE SEQUENCE [LARGE SCALE GENOMIC DNA]</scope>
</reference>
<keyword evidence="2" id="KW-1185">Reference proteome</keyword>
<protein>
    <submittedName>
        <fullName evidence="1">Uncharacterized protein</fullName>
    </submittedName>
</protein>
<proteinExistence type="predicted"/>